<evidence type="ECO:0000256" key="1">
    <source>
        <dbReference type="SAM" id="MobiDB-lite"/>
    </source>
</evidence>
<evidence type="ECO:0000313" key="2">
    <source>
        <dbReference type="EMBL" id="GFH45439.1"/>
    </source>
</evidence>
<reference evidence="2 3" key="1">
    <citation type="journal article" date="2021" name="Sci. Rep.">
        <title>The genome of the diatom Chaetoceros tenuissimus carries an ancient integrated fragment of an extant virus.</title>
        <authorList>
            <person name="Hongo Y."/>
            <person name="Kimura K."/>
            <person name="Takaki Y."/>
            <person name="Yoshida Y."/>
            <person name="Baba S."/>
            <person name="Kobayashi G."/>
            <person name="Nagasaki K."/>
            <person name="Hano T."/>
            <person name="Tomaru Y."/>
        </authorList>
    </citation>
    <scope>NUCLEOTIDE SEQUENCE [LARGE SCALE GENOMIC DNA]</scope>
    <source>
        <strain evidence="2 3">NIES-3715</strain>
    </source>
</reference>
<dbReference type="AlphaFoldDB" id="A0AAD3H0J4"/>
<evidence type="ECO:0000313" key="3">
    <source>
        <dbReference type="Proteomes" id="UP001054902"/>
    </source>
</evidence>
<sequence length="672" mass="74109">MTSPEEIWATRLQREILALTDKAEDTHSIGVLPPFVSLHDHTLDINEGQCFVEFAITVELATSTSVSNSSDNSEVKKKVEGAIGESVEDYESENIGNATVGDNISDDTEHTSNKSSTGQSFNVQVVISLDASLKKRNSTFHATSSYPFYKPLVKIVSGAEHFDSSLNIVNGDRIYVDLEWTPSLHMNDAVQNVAVKIRESLKKKENYLTIVKPENARAFNDEVGFEHDLLDEVKADLNKAGAKVSSFFSDLRNRATAVADELDQAVGAGTYEAGSVEPSEQRSVSSEPKRKFKIPRKPKSPTKMKVVTAENIEIGDEIDLSCEPWNSAVGLYQCKPLRRPEFITAAMISNDQTPEKVTGAGLAGASSMFRSFTKSAKSLVEESFLMLTEELVIELKCNKFSVATATVSWTIPVSHLAKLKFRRQESISLFFKEAPEDPIIYMCENSAEAVKQIQNVLKRHGVKGKHTNATMAKTIQSAIQMVEDIRVMEQNLEENPSAEKVTIIMDLYRQAAERFELAGDARHEECVARLREFVASPIVAAILESSKEEDERQMMESEDVVSPVLDSDSKETAVQGESEVQSTTADETEDGGDAVDEDLMKAMEDAENMINSAHDDLTELSIDDFDDDDDVNSSAVVASSSSAEANNGINMISEFEDMLKDADKELEELMNS</sequence>
<feature type="region of interest" description="Disordered" evidence="1">
    <location>
        <begin position="96"/>
        <end position="117"/>
    </location>
</feature>
<dbReference type="Proteomes" id="UP001054902">
    <property type="component" value="Unassembled WGS sequence"/>
</dbReference>
<gene>
    <name evidence="2" type="ORF">CTEN210_01913</name>
</gene>
<feature type="compositionally biased region" description="Acidic residues" evidence="1">
    <location>
        <begin position="586"/>
        <end position="595"/>
    </location>
</feature>
<feature type="region of interest" description="Disordered" evidence="1">
    <location>
        <begin position="270"/>
        <end position="300"/>
    </location>
</feature>
<dbReference type="EMBL" id="BLLK01000020">
    <property type="protein sequence ID" value="GFH45439.1"/>
    <property type="molecule type" value="Genomic_DNA"/>
</dbReference>
<protein>
    <submittedName>
        <fullName evidence="2">Uncharacterized protein</fullName>
    </submittedName>
</protein>
<feature type="compositionally biased region" description="Basic residues" evidence="1">
    <location>
        <begin position="290"/>
        <end position="300"/>
    </location>
</feature>
<comment type="caution">
    <text evidence="2">The sequence shown here is derived from an EMBL/GenBank/DDBJ whole genome shotgun (WGS) entry which is preliminary data.</text>
</comment>
<organism evidence="2 3">
    <name type="scientific">Chaetoceros tenuissimus</name>
    <dbReference type="NCBI Taxonomy" id="426638"/>
    <lineage>
        <taxon>Eukaryota</taxon>
        <taxon>Sar</taxon>
        <taxon>Stramenopiles</taxon>
        <taxon>Ochrophyta</taxon>
        <taxon>Bacillariophyta</taxon>
        <taxon>Coscinodiscophyceae</taxon>
        <taxon>Chaetocerotophycidae</taxon>
        <taxon>Chaetocerotales</taxon>
        <taxon>Chaetocerotaceae</taxon>
        <taxon>Chaetoceros</taxon>
    </lineage>
</organism>
<feature type="region of interest" description="Disordered" evidence="1">
    <location>
        <begin position="546"/>
        <end position="595"/>
    </location>
</feature>
<name>A0AAD3H0J4_9STRA</name>
<accession>A0AAD3H0J4</accession>
<keyword evidence="3" id="KW-1185">Reference proteome</keyword>
<feature type="compositionally biased region" description="Basic and acidic residues" evidence="1">
    <location>
        <begin position="546"/>
        <end position="555"/>
    </location>
</feature>
<proteinExistence type="predicted"/>